<organism evidence="1 2">
    <name type="scientific">Treponema saccharophilum DSM 2985</name>
    <dbReference type="NCBI Taxonomy" id="907348"/>
    <lineage>
        <taxon>Bacteria</taxon>
        <taxon>Pseudomonadati</taxon>
        <taxon>Spirochaetota</taxon>
        <taxon>Spirochaetia</taxon>
        <taxon>Spirochaetales</taxon>
        <taxon>Treponemataceae</taxon>
        <taxon>Treponema</taxon>
    </lineage>
</organism>
<dbReference type="Pfam" id="PF17239">
    <property type="entry name" value="DUF5312"/>
    <property type="match status" value="1"/>
</dbReference>
<dbReference type="RefSeq" id="WP_002702627.1">
    <property type="nucleotide sequence ID" value="NZ_AGRW01000035.1"/>
</dbReference>
<keyword evidence="2" id="KW-1185">Reference proteome</keyword>
<name>H7EIA4_9SPIR</name>
<evidence type="ECO:0000313" key="1">
    <source>
        <dbReference type="EMBL" id="EIC02674.1"/>
    </source>
</evidence>
<dbReference type="AlphaFoldDB" id="H7EIA4"/>
<dbReference type="EMBL" id="AGRW01000035">
    <property type="protein sequence ID" value="EIC02674.1"/>
    <property type="molecule type" value="Genomic_DNA"/>
</dbReference>
<proteinExistence type="predicted"/>
<evidence type="ECO:0000313" key="2">
    <source>
        <dbReference type="Proteomes" id="UP000003571"/>
    </source>
</evidence>
<gene>
    <name evidence="1" type="ORF">TresaDRAFT_2523</name>
</gene>
<dbReference type="PATRIC" id="fig|907348.3.peg.545"/>
<accession>H7EIA4</accession>
<sequence>MSFIQTLTEILESIFKAGSPEVKKRQEIRRIESELRNRQPSIYKNEMLQPNFAELFRILYENTKPVEEILRTTACSDDLQQNGRYEYQLILTGFPDETQKKLEQLSYESRKRLVEESGDDIAKTFEMQRRSFGELLKSVHSVEFRKIDETLSKVTQLSDICRFNYMNIIHAFDPNFDGISSQTLGNVKLVKPSSIGSYLQDFYYLTSNFSLNSSVARAVIALRKVRHGNSISESEKASLMENFQKINTVLTTLLDSETLRKIICLAYNDPAHKPKTASYTSNAVKRFLEFVQGRYDSDEQRIKTEIKDYTISFELKELFGEIPLLSLKYYDSETNDLLRKNTPYSLAWITPLQTMKTFLSTYYTEEVRTILSNIELEGFFNDAALKSNYAASISACAETAGRIEAFENSFERGQPNDIANVNGLVEDSRRDADFLKKLGPLVDNINNQAHKIIQEESKNFYSLYRQISEIILDSKKSKPAMISNIKVLVTSPRNRDGAGLLEQQHGAWKSFLKIMKNYAIIGELDDGNE</sequence>
<dbReference type="OrthoDB" id="362267at2"/>
<reference evidence="1 2" key="1">
    <citation type="submission" date="2011-09" db="EMBL/GenBank/DDBJ databases">
        <title>The draft genome of Treponema saccharophilum DSM 2985.</title>
        <authorList>
            <consortium name="US DOE Joint Genome Institute (JGI-PGF)"/>
            <person name="Lucas S."/>
            <person name="Copeland A."/>
            <person name="Lapidus A."/>
            <person name="Glavina del Rio T."/>
            <person name="Dalin E."/>
            <person name="Tice H."/>
            <person name="Bruce D."/>
            <person name="Goodwin L."/>
            <person name="Pitluck S."/>
            <person name="Peters L."/>
            <person name="Kyrpides N."/>
            <person name="Mavromatis K."/>
            <person name="Ivanova N."/>
            <person name="Markowitz V."/>
            <person name="Cheng J.-F."/>
            <person name="Hugenholtz P."/>
            <person name="Woyke T."/>
            <person name="Wu D."/>
            <person name="Gronow S."/>
            <person name="Wellnitz S."/>
            <person name="Brambilla E."/>
            <person name="Klenk H.-P."/>
            <person name="Eisen J.A."/>
        </authorList>
    </citation>
    <scope>NUCLEOTIDE SEQUENCE [LARGE SCALE GENOMIC DNA]</scope>
    <source>
        <strain evidence="1 2">DSM 2985</strain>
    </source>
</reference>
<protein>
    <submittedName>
        <fullName evidence="1">Uncharacterized protein</fullName>
    </submittedName>
</protein>
<comment type="caution">
    <text evidence="1">The sequence shown here is derived from an EMBL/GenBank/DDBJ whole genome shotgun (WGS) entry which is preliminary data.</text>
</comment>
<dbReference type="InterPro" id="IPR035196">
    <property type="entry name" value="DUF5312"/>
</dbReference>
<dbReference type="Proteomes" id="UP000003571">
    <property type="component" value="Unassembled WGS sequence"/>
</dbReference>
<dbReference type="eggNOG" id="ENOG50343HE">
    <property type="taxonomic scope" value="Bacteria"/>
</dbReference>
<dbReference type="STRING" id="907348.TresaDRAFT_2523"/>